<dbReference type="Gene3D" id="3.40.50.1440">
    <property type="entry name" value="Tubulin/FtsZ, GTPase domain"/>
    <property type="match status" value="1"/>
</dbReference>
<keyword evidence="2" id="KW-0547">Nucleotide-binding</keyword>
<dbReference type="InterPro" id="IPR008280">
    <property type="entry name" value="Tub_FtsZ_C"/>
</dbReference>
<dbReference type="GO" id="GO:0005737">
    <property type="term" value="C:cytoplasm"/>
    <property type="evidence" value="ECO:0007669"/>
    <property type="project" value="TreeGrafter"/>
</dbReference>
<dbReference type="InterPro" id="IPR024757">
    <property type="entry name" value="FtsZ_C"/>
</dbReference>
<dbReference type="EMBL" id="CABM01000049">
    <property type="protein sequence ID" value="CBH98226.1"/>
    <property type="molecule type" value="Genomic_DNA"/>
</dbReference>
<evidence type="ECO:0000256" key="1">
    <source>
        <dbReference type="ARBA" id="ARBA00009690"/>
    </source>
</evidence>
<organism evidence="6">
    <name type="scientific">mine drainage metagenome</name>
    <dbReference type="NCBI Taxonomy" id="410659"/>
    <lineage>
        <taxon>unclassified sequences</taxon>
        <taxon>metagenomes</taxon>
        <taxon>ecological metagenomes</taxon>
    </lineage>
</organism>
<dbReference type="Gene3D" id="3.30.1330.20">
    <property type="entry name" value="Tubulin/FtsZ, C-terminal domain"/>
    <property type="match status" value="1"/>
</dbReference>
<gene>
    <name evidence="6" type="primary">ftsZ</name>
    <name evidence="6" type="ORF">CARN2_3702</name>
</gene>
<dbReference type="SUPFAM" id="SSF55307">
    <property type="entry name" value="Tubulin C-terminal domain-like"/>
    <property type="match status" value="1"/>
</dbReference>
<comment type="similarity">
    <text evidence="1">Belongs to the FtsZ family.</text>
</comment>
<feature type="domain" description="Tubulin/FtsZ 2-layer sandwich" evidence="5">
    <location>
        <begin position="210"/>
        <end position="328"/>
    </location>
</feature>
<proteinExistence type="inferred from homology"/>
<dbReference type="InterPro" id="IPR036525">
    <property type="entry name" value="Tubulin/FtsZ_GTPase_sf"/>
</dbReference>
<evidence type="ECO:0000313" key="6">
    <source>
        <dbReference type="EMBL" id="CBH98226.1"/>
    </source>
</evidence>
<protein>
    <submittedName>
        <fullName evidence="6">Cell division protein ftsZ</fullName>
    </submittedName>
</protein>
<dbReference type="SMART" id="SM00865">
    <property type="entry name" value="Tubulin_C"/>
    <property type="match status" value="1"/>
</dbReference>
<dbReference type="InterPro" id="IPR000158">
    <property type="entry name" value="Cell_div_FtsZ"/>
</dbReference>
<dbReference type="InterPro" id="IPR003008">
    <property type="entry name" value="Tubulin_FtsZ_GTPase"/>
</dbReference>
<dbReference type="HAMAP" id="MF_00909">
    <property type="entry name" value="FtsZ"/>
    <property type="match status" value="1"/>
</dbReference>
<dbReference type="PANTHER" id="PTHR30314:SF3">
    <property type="entry name" value="MITOCHONDRIAL DIVISION PROTEIN FSZA"/>
    <property type="match status" value="1"/>
</dbReference>
<keyword evidence="6" id="KW-0131">Cell cycle</keyword>
<dbReference type="InterPro" id="IPR037103">
    <property type="entry name" value="Tubulin/FtsZ-like_C"/>
</dbReference>
<reference evidence="6" key="1">
    <citation type="submission" date="2009-10" db="EMBL/GenBank/DDBJ databases">
        <title>Diversity of trophic interactions inside an arsenic-rich microbial ecosystem.</title>
        <authorList>
            <person name="Bertin P.N."/>
            <person name="Heinrich-Salmeron A."/>
            <person name="Pelletier E."/>
            <person name="Goulhen-Chollet F."/>
            <person name="Arsene-Ploetze F."/>
            <person name="Gallien S."/>
            <person name="Calteau A."/>
            <person name="Vallenet D."/>
            <person name="Casiot C."/>
            <person name="Chane-Woon-Ming B."/>
            <person name="Giloteaux L."/>
            <person name="Barakat M."/>
            <person name="Bonnefoy V."/>
            <person name="Bruneel O."/>
            <person name="Chandler M."/>
            <person name="Cleiss J."/>
            <person name="Duran R."/>
            <person name="Elbaz-Poulichet F."/>
            <person name="Fonknechten N."/>
            <person name="Lauga B."/>
            <person name="Mornico D."/>
            <person name="Ortet P."/>
            <person name="Schaeffer C."/>
            <person name="Siguier P."/>
            <person name="Alexander Thil Smith A."/>
            <person name="Van Dorsselaer A."/>
            <person name="Weissenbach J."/>
            <person name="Medigue C."/>
            <person name="Le Paslier D."/>
        </authorList>
    </citation>
    <scope>NUCLEOTIDE SEQUENCE</scope>
</reference>
<dbReference type="InterPro" id="IPR020805">
    <property type="entry name" value="Cell_div_FtsZ_CS"/>
</dbReference>
<dbReference type="InterPro" id="IPR018316">
    <property type="entry name" value="Tubulin/FtsZ_2-layer-sand-dom"/>
</dbReference>
<feature type="domain" description="Tubulin/FtsZ GTPase" evidence="4">
    <location>
        <begin position="19"/>
        <end position="208"/>
    </location>
</feature>
<dbReference type="GO" id="GO:0005525">
    <property type="term" value="F:GTP binding"/>
    <property type="evidence" value="ECO:0007669"/>
    <property type="project" value="UniProtKB-KW"/>
</dbReference>
<dbReference type="CDD" id="cd02201">
    <property type="entry name" value="FtsZ_type1"/>
    <property type="match status" value="1"/>
</dbReference>
<dbReference type="NCBIfam" id="TIGR00065">
    <property type="entry name" value="ftsZ"/>
    <property type="match status" value="1"/>
</dbReference>
<name>E6PTG9_9ZZZZ</name>
<dbReference type="FunFam" id="3.40.50.1440:FF:000001">
    <property type="entry name" value="Cell division protein FtsZ"/>
    <property type="match status" value="1"/>
</dbReference>
<keyword evidence="3" id="KW-0342">GTP-binding</keyword>
<dbReference type="PRINTS" id="PR00423">
    <property type="entry name" value="CELLDVISFTSZ"/>
</dbReference>
<accession>E6PTG9</accession>
<dbReference type="GO" id="GO:0051301">
    <property type="term" value="P:cell division"/>
    <property type="evidence" value="ECO:0007669"/>
    <property type="project" value="UniProtKB-KW"/>
</dbReference>
<dbReference type="Pfam" id="PF00091">
    <property type="entry name" value="Tubulin"/>
    <property type="match status" value="1"/>
</dbReference>
<dbReference type="GO" id="GO:0032153">
    <property type="term" value="C:cell division site"/>
    <property type="evidence" value="ECO:0007669"/>
    <property type="project" value="TreeGrafter"/>
</dbReference>
<dbReference type="SUPFAM" id="SSF52490">
    <property type="entry name" value="Tubulin nucleotide-binding domain-like"/>
    <property type="match status" value="1"/>
</dbReference>
<evidence type="ECO:0000256" key="2">
    <source>
        <dbReference type="ARBA" id="ARBA00022741"/>
    </source>
</evidence>
<evidence type="ECO:0000259" key="5">
    <source>
        <dbReference type="SMART" id="SM00865"/>
    </source>
</evidence>
<dbReference type="PANTHER" id="PTHR30314">
    <property type="entry name" value="CELL DIVISION PROTEIN FTSZ-RELATED"/>
    <property type="match status" value="1"/>
</dbReference>
<dbReference type="PROSITE" id="PS01135">
    <property type="entry name" value="FTSZ_2"/>
    <property type="match status" value="1"/>
</dbReference>
<evidence type="ECO:0000259" key="4">
    <source>
        <dbReference type="SMART" id="SM00864"/>
    </source>
</evidence>
<dbReference type="SMART" id="SM00864">
    <property type="entry name" value="Tubulin"/>
    <property type="match status" value="1"/>
</dbReference>
<dbReference type="AlphaFoldDB" id="E6PTG9"/>
<comment type="caution">
    <text evidence="6">The sequence shown here is derived from an EMBL/GenBank/DDBJ whole genome shotgun (WGS) entry which is preliminary data.</text>
</comment>
<keyword evidence="6" id="KW-0132">Cell division</keyword>
<dbReference type="InterPro" id="IPR045061">
    <property type="entry name" value="FtsZ/CetZ"/>
</dbReference>
<evidence type="ECO:0000256" key="3">
    <source>
        <dbReference type="ARBA" id="ARBA00023134"/>
    </source>
</evidence>
<dbReference type="Pfam" id="PF12327">
    <property type="entry name" value="FtsZ_C"/>
    <property type="match status" value="1"/>
</dbReference>
<sequence length="397" mass="40864">MAFEMIEDAADNGFNSGTNIKVIGMGGGGGNAVEHMIASGVKGVEFICANTDAQALKTSSSHRFIQLGKTGLGAGGKPQVGRDAAEQAQAEIRDALAGAHMLFITAGMGGGTGTGAAPVVARIAREMGILTVAVVTKPFEFEGTKRLSNADIGLEELEKNVDSLIVVLNEKLLEVYGDDISQKEAFAKANDVLKNATGGIAEIINVPGMINADFEDVKTVMGEPGKAMMGTAVSSGADRARLAAEQAVVCPLLDGVDLSGAKGVLVNITADDSLKLSETREAMNAIRAYAAPDAHIIFGTVNDPAMGDSLRVTVLATGLSKARVAVKAAPSLTVLRTGTDSGPLGMGHASGAGIDTSQIPAIWRNPRGNAPSAHVNALMQSGMEELEIPAFLRKQAD</sequence>
<dbReference type="GO" id="GO:0003924">
    <property type="term" value="F:GTPase activity"/>
    <property type="evidence" value="ECO:0007669"/>
    <property type="project" value="InterPro"/>
</dbReference>